<dbReference type="EMBL" id="JAUEPP010000002">
    <property type="protein sequence ID" value="KAK3350546.1"/>
    <property type="molecule type" value="Genomic_DNA"/>
</dbReference>
<dbReference type="GeneID" id="87867507"/>
<feature type="signal peptide" evidence="1">
    <location>
        <begin position="1"/>
        <end position="26"/>
    </location>
</feature>
<evidence type="ECO:0000313" key="3">
    <source>
        <dbReference type="Proteomes" id="UP001278500"/>
    </source>
</evidence>
<name>A0AAE0MU36_9PEZI</name>
<gene>
    <name evidence="2" type="ORF">B0H65DRAFT_567153</name>
</gene>
<feature type="chain" id="PRO_5042224084" description="Secreted protein" evidence="1">
    <location>
        <begin position="27"/>
        <end position="240"/>
    </location>
</feature>
<reference evidence="2" key="2">
    <citation type="submission" date="2023-06" db="EMBL/GenBank/DDBJ databases">
        <authorList>
            <consortium name="Lawrence Berkeley National Laboratory"/>
            <person name="Haridas S."/>
            <person name="Hensen N."/>
            <person name="Bonometti L."/>
            <person name="Westerberg I."/>
            <person name="Brannstrom I.O."/>
            <person name="Guillou S."/>
            <person name="Cros-Aarteil S."/>
            <person name="Calhoun S."/>
            <person name="Kuo A."/>
            <person name="Mondo S."/>
            <person name="Pangilinan J."/>
            <person name="Riley R."/>
            <person name="Labutti K."/>
            <person name="Andreopoulos B."/>
            <person name="Lipzen A."/>
            <person name="Chen C."/>
            <person name="Yanf M."/>
            <person name="Daum C."/>
            <person name="Ng V."/>
            <person name="Clum A."/>
            <person name="Steindorff A."/>
            <person name="Ohm R."/>
            <person name="Martin F."/>
            <person name="Silar P."/>
            <person name="Natvig D."/>
            <person name="Lalanne C."/>
            <person name="Gautier V."/>
            <person name="Ament-Velasquez S.L."/>
            <person name="Kruys A."/>
            <person name="Hutchinson M.I."/>
            <person name="Powell A.J."/>
            <person name="Barry K."/>
            <person name="Miller A.N."/>
            <person name="Grigoriev I.V."/>
            <person name="Debuchy R."/>
            <person name="Gladieux P."/>
            <person name="Thoren M.H."/>
            <person name="Johannesson H."/>
        </authorList>
    </citation>
    <scope>NUCLEOTIDE SEQUENCE</scope>
    <source>
        <strain evidence="2">CBS 560.94</strain>
    </source>
</reference>
<evidence type="ECO:0000256" key="1">
    <source>
        <dbReference type="SAM" id="SignalP"/>
    </source>
</evidence>
<evidence type="ECO:0000313" key="2">
    <source>
        <dbReference type="EMBL" id="KAK3350546.1"/>
    </source>
</evidence>
<accession>A0AAE0MU36</accession>
<dbReference type="AlphaFoldDB" id="A0AAE0MU36"/>
<dbReference type="RefSeq" id="XP_062683841.1">
    <property type="nucleotide sequence ID" value="XM_062830353.1"/>
</dbReference>
<comment type="caution">
    <text evidence="2">The sequence shown here is derived from an EMBL/GenBank/DDBJ whole genome shotgun (WGS) entry which is preliminary data.</text>
</comment>
<sequence>MRRVGCLRLFVVALLLAWWATQHFRATQHGKVQLASEPNLFKTKGGALSAFRFFASFSSDSVLLSRIRGSGFPSPAPSSFQQPYHVQFKAARCCLETFQLVAVPSSNNIMLMELPGSDVLRHGLLPGAFFLGSYSAGHHRTACDSPGPVYTCLVMIAWSVSPRCKSSVLSSPLFVVKARILTTTATQNRRFSSMGETYSCSRYSPAPVNRGRGTSFDTTYRSHVPSTVFAHTSTFGRESA</sequence>
<evidence type="ECO:0008006" key="4">
    <source>
        <dbReference type="Google" id="ProtNLM"/>
    </source>
</evidence>
<organism evidence="2 3">
    <name type="scientific">Neurospora tetraspora</name>
    <dbReference type="NCBI Taxonomy" id="94610"/>
    <lineage>
        <taxon>Eukaryota</taxon>
        <taxon>Fungi</taxon>
        <taxon>Dikarya</taxon>
        <taxon>Ascomycota</taxon>
        <taxon>Pezizomycotina</taxon>
        <taxon>Sordariomycetes</taxon>
        <taxon>Sordariomycetidae</taxon>
        <taxon>Sordariales</taxon>
        <taxon>Sordariaceae</taxon>
        <taxon>Neurospora</taxon>
    </lineage>
</organism>
<reference evidence="2" key="1">
    <citation type="journal article" date="2023" name="Mol. Phylogenet. Evol.">
        <title>Genome-scale phylogeny and comparative genomics of the fungal order Sordariales.</title>
        <authorList>
            <person name="Hensen N."/>
            <person name="Bonometti L."/>
            <person name="Westerberg I."/>
            <person name="Brannstrom I.O."/>
            <person name="Guillou S."/>
            <person name="Cros-Aarteil S."/>
            <person name="Calhoun S."/>
            <person name="Haridas S."/>
            <person name="Kuo A."/>
            <person name="Mondo S."/>
            <person name="Pangilinan J."/>
            <person name="Riley R."/>
            <person name="LaButti K."/>
            <person name="Andreopoulos B."/>
            <person name="Lipzen A."/>
            <person name="Chen C."/>
            <person name="Yan M."/>
            <person name="Daum C."/>
            <person name="Ng V."/>
            <person name="Clum A."/>
            <person name="Steindorff A."/>
            <person name="Ohm R.A."/>
            <person name="Martin F."/>
            <person name="Silar P."/>
            <person name="Natvig D.O."/>
            <person name="Lalanne C."/>
            <person name="Gautier V."/>
            <person name="Ament-Velasquez S.L."/>
            <person name="Kruys A."/>
            <person name="Hutchinson M.I."/>
            <person name="Powell A.J."/>
            <person name="Barry K."/>
            <person name="Miller A.N."/>
            <person name="Grigoriev I.V."/>
            <person name="Debuchy R."/>
            <person name="Gladieux P."/>
            <person name="Hiltunen Thoren M."/>
            <person name="Johannesson H."/>
        </authorList>
    </citation>
    <scope>NUCLEOTIDE SEQUENCE</scope>
    <source>
        <strain evidence="2">CBS 560.94</strain>
    </source>
</reference>
<keyword evidence="3" id="KW-1185">Reference proteome</keyword>
<protein>
    <recommendedName>
        <fullName evidence="4">Secreted protein</fullName>
    </recommendedName>
</protein>
<proteinExistence type="predicted"/>
<dbReference type="Proteomes" id="UP001278500">
    <property type="component" value="Unassembled WGS sequence"/>
</dbReference>
<keyword evidence="1" id="KW-0732">Signal</keyword>